<gene>
    <name evidence="4" type="ORF">LPB3_10425</name>
</gene>
<feature type="signal peptide" evidence="3">
    <location>
        <begin position="1"/>
        <end position="21"/>
    </location>
</feature>
<evidence type="ECO:0000256" key="2">
    <source>
        <dbReference type="ARBA" id="ARBA00023180"/>
    </source>
</evidence>
<name>A0A1B8TS43_9FLAO</name>
<evidence type="ECO:0000313" key="5">
    <source>
        <dbReference type="Proteomes" id="UP000092584"/>
    </source>
</evidence>
<protein>
    <submittedName>
        <fullName evidence="4">Polysaccharide lyase</fullName>
    </submittedName>
</protein>
<dbReference type="RefSeq" id="WP_065319552.1">
    <property type="nucleotide sequence ID" value="NZ_CP017477.1"/>
</dbReference>
<dbReference type="AlphaFoldDB" id="A0A1B8TS43"/>
<dbReference type="KEGG" id="pob:LPB03_10415"/>
<keyword evidence="4" id="KW-0456">Lyase</keyword>
<dbReference type="SUPFAM" id="SSF51126">
    <property type="entry name" value="Pectin lyase-like"/>
    <property type="match status" value="1"/>
</dbReference>
<dbReference type="PANTHER" id="PTHR42970:SF1">
    <property type="entry name" value="PECTATE LYASE C-RELATED"/>
    <property type="match status" value="1"/>
</dbReference>
<feature type="chain" id="PRO_5008615485" evidence="3">
    <location>
        <begin position="22"/>
        <end position="567"/>
    </location>
</feature>
<keyword evidence="3" id="KW-0732">Signal</keyword>
<dbReference type="GO" id="GO:0046872">
    <property type="term" value="F:metal ion binding"/>
    <property type="evidence" value="ECO:0007669"/>
    <property type="project" value="UniProtKB-KW"/>
</dbReference>
<dbReference type="InterPro" id="IPR012334">
    <property type="entry name" value="Pectin_lyas_fold"/>
</dbReference>
<dbReference type="Gene3D" id="2.160.20.10">
    <property type="entry name" value="Single-stranded right-handed beta-helix, Pectin lyase-like"/>
    <property type="match status" value="1"/>
</dbReference>
<reference evidence="5" key="1">
    <citation type="submission" date="2016-02" db="EMBL/GenBank/DDBJ databases">
        <authorList>
            <person name="Shin S.-K."/>
            <person name="Yi H."/>
            <person name="Kim E."/>
        </authorList>
    </citation>
    <scope>NUCLEOTIDE SEQUENCE [LARGE SCALE GENOMIC DNA]</scope>
    <source>
        <strain evidence="5">LPB0003</strain>
    </source>
</reference>
<keyword evidence="1" id="KW-0479">Metal-binding</keyword>
<evidence type="ECO:0000256" key="1">
    <source>
        <dbReference type="ARBA" id="ARBA00022723"/>
    </source>
</evidence>
<keyword evidence="2" id="KW-0325">Glycoprotein</keyword>
<keyword evidence="5" id="KW-1185">Reference proteome</keyword>
<dbReference type="EMBL" id="LSFM01000023">
    <property type="protein sequence ID" value="OBY62566.1"/>
    <property type="molecule type" value="Genomic_DNA"/>
</dbReference>
<evidence type="ECO:0000256" key="3">
    <source>
        <dbReference type="SAM" id="SignalP"/>
    </source>
</evidence>
<dbReference type="InterPro" id="IPR052063">
    <property type="entry name" value="Polysaccharide_Lyase_1"/>
</dbReference>
<evidence type="ECO:0000313" key="4">
    <source>
        <dbReference type="EMBL" id="OBY62566.1"/>
    </source>
</evidence>
<dbReference type="OrthoDB" id="8737820at2"/>
<organism evidence="4 5">
    <name type="scientific">Polaribacter vadi</name>
    <dbReference type="NCBI Taxonomy" id="1774273"/>
    <lineage>
        <taxon>Bacteria</taxon>
        <taxon>Pseudomonadati</taxon>
        <taxon>Bacteroidota</taxon>
        <taxon>Flavobacteriia</taxon>
        <taxon>Flavobacteriales</taxon>
        <taxon>Flavobacteriaceae</taxon>
    </lineage>
</organism>
<dbReference type="GO" id="GO:0016829">
    <property type="term" value="F:lyase activity"/>
    <property type="evidence" value="ECO:0007669"/>
    <property type="project" value="UniProtKB-KW"/>
</dbReference>
<comment type="caution">
    <text evidence="4">The sequence shown here is derived from an EMBL/GenBank/DDBJ whole genome shotgun (WGS) entry which is preliminary data.</text>
</comment>
<dbReference type="PANTHER" id="PTHR42970">
    <property type="entry name" value="PECTATE LYASE C-RELATED"/>
    <property type="match status" value="1"/>
</dbReference>
<proteinExistence type="predicted"/>
<dbReference type="Proteomes" id="UP000092584">
    <property type="component" value="Unassembled WGS sequence"/>
</dbReference>
<dbReference type="InterPro" id="IPR011050">
    <property type="entry name" value="Pectin_lyase_fold/virulence"/>
</dbReference>
<accession>A0A1B8TS43</accession>
<dbReference type="STRING" id="1774273.LPB03_10415"/>
<sequence>MKNTIYYTLFILFLGIFNANAQYPKLTDEDRQKEKAIKDEAYRHSDEAWEKAKIIVQKEAREGKPYIPWASRPTDLPQAEIPAFPGAEGGGMYTFGGRGGNVYTVTSLADDGPGSLREACEKGGARIIVFNVAGIIKLKTPLIIRAPYITIAGQTAPGDGVCVAGETVWIDTHDVVIRHMRFRRGDTFVGRRDDAIGGNPVGNIMLDHISATWGLDENMSIYRHMYSPGATYKDEKKPTVNITIQNSLFGEALDTYNHAFGSTLGGENCAFIRNMWANNAGRNPSIGWNGIFNFVNNVMFNWVHRSVDGGDYTAKYNIINNFYKPGPLTPKDEAISYRILKPEAGRSKLDTMVYGRAYVRGNVVENNSKITKDNWAGGVQIEGKNGELLDFKGAKPYFDYMNASKPFPMPWFRNIMTANDAYDFVIANAGATLPMRDVVDTRIARTVKTGVPEYVKGLDPDSFYHFKHRRLPKDSYKQGIITDIAQVGGYPEYKGTPYKDSDKDGIPDAWEKINGLNPNDASDAKGDQNNDGYTNIEDYINGINPKAKVDWKDLKNNKETLTSPLLK</sequence>